<dbReference type="HOGENOM" id="CLU_1281724_0_0_7"/>
<dbReference type="CDD" id="cd00093">
    <property type="entry name" value="HTH_XRE"/>
    <property type="match status" value="1"/>
</dbReference>
<dbReference type="SMART" id="SM00530">
    <property type="entry name" value="HTH_XRE"/>
    <property type="match status" value="1"/>
</dbReference>
<reference evidence="3" key="1">
    <citation type="journal article" date="2013" name="ISME J.">
        <title>A small predatory core genome in the divergent marine Bacteriovorax marinus SJ and the terrestrial Bdellovibrio bacteriovorus.</title>
        <authorList>
            <person name="Crossman L.C."/>
            <person name="Chen H."/>
            <person name="Cerdeno-Tarraga A.M."/>
            <person name="Brooks K."/>
            <person name="Quail M.A."/>
            <person name="Pineiro S.A."/>
            <person name="Hobley L."/>
            <person name="Sockett R.E."/>
            <person name="Bentley S.D."/>
            <person name="Parkhill J."/>
            <person name="Williams H.N."/>
            <person name="Stine O.C."/>
        </authorList>
    </citation>
    <scope>NUCLEOTIDE SEQUENCE [LARGE SCALE GENOMIC DNA]</scope>
    <source>
        <strain evidence="3">ATCC BAA-682 / DSM 15412 / SJ</strain>
    </source>
</reference>
<evidence type="ECO:0000313" key="2">
    <source>
        <dbReference type="EMBL" id="CBW26381.1"/>
    </source>
</evidence>
<dbReference type="EMBL" id="FQ312005">
    <property type="protein sequence ID" value="CBW26381.1"/>
    <property type="molecule type" value="Genomic_DNA"/>
</dbReference>
<dbReference type="PATRIC" id="fig|862908.3.peg.1453"/>
<gene>
    <name evidence="2" type="ordered locus">BMS_1526</name>
</gene>
<organism evidence="2 3">
    <name type="scientific">Halobacteriovorax marinus (strain ATCC BAA-682 / DSM 15412 / SJ)</name>
    <name type="common">Bacteriovorax marinus</name>
    <dbReference type="NCBI Taxonomy" id="862908"/>
    <lineage>
        <taxon>Bacteria</taxon>
        <taxon>Pseudomonadati</taxon>
        <taxon>Bdellovibrionota</taxon>
        <taxon>Bacteriovoracia</taxon>
        <taxon>Bacteriovoracales</taxon>
        <taxon>Halobacteriovoraceae</taxon>
        <taxon>Halobacteriovorax</taxon>
    </lineage>
</organism>
<dbReference type="Proteomes" id="UP000008963">
    <property type="component" value="Chromosome"/>
</dbReference>
<evidence type="ECO:0000259" key="1">
    <source>
        <dbReference type="PROSITE" id="PS50943"/>
    </source>
</evidence>
<dbReference type="AlphaFoldDB" id="E1X0P3"/>
<proteinExistence type="predicted"/>
<dbReference type="InterPro" id="IPR010982">
    <property type="entry name" value="Lambda_DNA-bd_dom_sf"/>
</dbReference>
<dbReference type="Gene3D" id="1.10.260.40">
    <property type="entry name" value="lambda repressor-like DNA-binding domains"/>
    <property type="match status" value="1"/>
</dbReference>
<evidence type="ECO:0000313" key="3">
    <source>
        <dbReference type="Proteomes" id="UP000008963"/>
    </source>
</evidence>
<accession>E1X0P3</accession>
<name>E1X0P3_HALMS</name>
<dbReference type="PROSITE" id="PS50943">
    <property type="entry name" value="HTH_CROC1"/>
    <property type="match status" value="1"/>
</dbReference>
<protein>
    <recommendedName>
        <fullName evidence="1">HTH cro/C1-type domain-containing protein</fullName>
    </recommendedName>
</protein>
<dbReference type="Pfam" id="PF01381">
    <property type="entry name" value="HTH_3"/>
    <property type="match status" value="1"/>
</dbReference>
<feature type="domain" description="HTH cro/C1-type" evidence="1">
    <location>
        <begin position="31"/>
        <end position="85"/>
    </location>
</feature>
<dbReference type="STRING" id="862908.BMS_1526"/>
<dbReference type="SUPFAM" id="SSF47413">
    <property type="entry name" value="lambda repressor-like DNA-binding domains"/>
    <property type="match status" value="1"/>
</dbReference>
<sequence>MKLFYYTHRTKVLYNIRELMKVDEYGLSRIILSARKKSGLTQSEVSKKTGITQGTLSKIESYQCSVSAKHWFLLSKLLDIPADSVWSGVIERKGRPRLQTTGNPFKLPKKYLNEANTSVREIAPIIKIICEKFGKAEFESFIRSQKVSDLFFIDYSNLINSQFVMDLMKRFYPQDIPDDILTRLSALTSTLTPDSELDLKGEKPKLEQRLTSHSI</sequence>
<keyword evidence="3" id="KW-1185">Reference proteome</keyword>
<dbReference type="KEGG" id="bmx:BMS_1526"/>
<dbReference type="GO" id="GO:0003677">
    <property type="term" value="F:DNA binding"/>
    <property type="evidence" value="ECO:0007669"/>
    <property type="project" value="InterPro"/>
</dbReference>
<dbReference type="eggNOG" id="COG1396">
    <property type="taxonomic scope" value="Bacteria"/>
</dbReference>
<dbReference type="InterPro" id="IPR001387">
    <property type="entry name" value="Cro/C1-type_HTH"/>
</dbReference>